<dbReference type="InterPro" id="IPR001989">
    <property type="entry name" value="Radical_activat_CS"/>
</dbReference>
<keyword evidence="4 10" id="KW-0004">4Fe-4S</keyword>
<dbReference type="SFLD" id="SFLDG01066">
    <property type="entry name" value="organic_radical-activating_enz"/>
    <property type="match status" value="1"/>
</dbReference>
<dbReference type="EC" id="1.97.1.4" evidence="10"/>
<comment type="caution">
    <text evidence="12">The sequence shown here is derived from an EMBL/GenBank/DDBJ whole genome shotgun (WGS) entry which is preliminary data.</text>
</comment>
<comment type="catalytic activity">
    <reaction evidence="10">
        <text>glycyl-[formate C-acetyltransferase] + reduced [flavodoxin] + S-adenosyl-L-methionine = glycin-2-yl radical-[formate C-acetyltransferase] + semiquinone [flavodoxin] + 5'-deoxyadenosine + L-methionine + H(+)</text>
        <dbReference type="Rhea" id="RHEA:19225"/>
        <dbReference type="Rhea" id="RHEA-COMP:10622"/>
        <dbReference type="Rhea" id="RHEA-COMP:12190"/>
        <dbReference type="Rhea" id="RHEA-COMP:12191"/>
        <dbReference type="Rhea" id="RHEA-COMP:14480"/>
        <dbReference type="ChEBI" id="CHEBI:15378"/>
        <dbReference type="ChEBI" id="CHEBI:17319"/>
        <dbReference type="ChEBI" id="CHEBI:29947"/>
        <dbReference type="ChEBI" id="CHEBI:32722"/>
        <dbReference type="ChEBI" id="CHEBI:57618"/>
        <dbReference type="ChEBI" id="CHEBI:57844"/>
        <dbReference type="ChEBI" id="CHEBI:59789"/>
        <dbReference type="ChEBI" id="CHEBI:140311"/>
        <dbReference type="EC" id="1.97.1.4"/>
    </reaction>
</comment>
<dbReference type="InterPro" id="IPR034457">
    <property type="entry name" value="Organic_radical-activating"/>
</dbReference>
<evidence type="ECO:0000259" key="11">
    <source>
        <dbReference type="PROSITE" id="PS51918"/>
    </source>
</evidence>
<evidence type="ECO:0000256" key="9">
    <source>
        <dbReference type="ARBA" id="ARBA00023014"/>
    </source>
</evidence>
<dbReference type="PANTHER" id="PTHR30352">
    <property type="entry name" value="PYRUVATE FORMATE-LYASE-ACTIVATING ENZYME"/>
    <property type="match status" value="1"/>
</dbReference>
<sequence length="267" mass="28878">MLVPGAPSNADLCDAPRDRLAARRSGHIASVHSWELVTSVDGPGTRMTLFLAGCPLRCQYCHNPDTWRQRDGELTALDDILARIRRYLPVFRATGGGLTISGGEPLQQAAFVTRLARAAADLGVHVAIDTSGNLGRAASDALLDDLSLVLLDVKSGLPETYREVTGRELQPTLDFGDRLAARGVPAWIRFVLVPGLTDAPENVDAVADIVARWSNVQRVEVLPFHQMGTSKWERLGIPYPLAGRETPDAGLVAHVRAQFAARGLTVY</sequence>
<evidence type="ECO:0000256" key="2">
    <source>
        <dbReference type="ARBA" id="ARBA00009777"/>
    </source>
</evidence>
<dbReference type="PANTHER" id="PTHR30352:SF5">
    <property type="entry name" value="PYRUVATE FORMATE-LYASE 1-ACTIVATING ENZYME"/>
    <property type="match status" value="1"/>
</dbReference>
<evidence type="ECO:0000256" key="7">
    <source>
        <dbReference type="ARBA" id="ARBA00023002"/>
    </source>
</evidence>
<dbReference type="InterPro" id="IPR013785">
    <property type="entry name" value="Aldolase_TIM"/>
</dbReference>
<proteinExistence type="inferred from homology"/>
<dbReference type="RefSeq" id="WP_274264250.1">
    <property type="nucleotide sequence ID" value="NZ_JAQZCI010000001.1"/>
</dbReference>
<keyword evidence="5 10" id="KW-0949">S-adenosyl-L-methionine</keyword>
<comment type="similarity">
    <text evidence="2 10">Belongs to the organic radical-activating enzymes family.</text>
</comment>
<evidence type="ECO:0000256" key="10">
    <source>
        <dbReference type="RuleBase" id="RU362053"/>
    </source>
</evidence>
<keyword evidence="10" id="KW-0963">Cytoplasm</keyword>
<accession>A0ABT5SG29</accession>
<dbReference type="InterPro" id="IPR058240">
    <property type="entry name" value="rSAM_sf"/>
</dbReference>
<dbReference type="Pfam" id="PF04055">
    <property type="entry name" value="Radical_SAM"/>
    <property type="match status" value="1"/>
</dbReference>
<evidence type="ECO:0000256" key="4">
    <source>
        <dbReference type="ARBA" id="ARBA00022485"/>
    </source>
</evidence>
<gene>
    <name evidence="12" type="primary">pflA</name>
    <name evidence="12" type="ORF">PUW80_05315</name>
</gene>
<dbReference type="PROSITE" id="PS01087">
    <property type="entry name" value="RADICAL_ACTIVATING"/>
    <property type="match status" value="1"/>
</dbReference>
<keyword evidence="8 10" id="KW-0408">Iron</keyword>
<dbReference type="CDD" id="cd01335">
    <property type="entry name" value="Radical_SAM"/>
    <property type="match status" value="1"/>
</dbReference>
<protein>
    <recommendedName>
        <fullName evidence="3 10">Pyruvate formate-lyase-activating enzyme</fullName>
        <ecNumber evidence="10">1.97.1.4</ecNumber>
    </recommendedName>
</protein>
<dbReference type="SUPFAM" id="SSF102114">
    <property type="entry name" value="Radical SAM enzymes"/>
    <property type="match status" value="1"/>
</dbReference>
<feature type="domain" description="Radical SAM core" evidence="11">
    <location>
        <begin position="40"/>
        <end position="262"/>
    </location>
</feature>
<dbReference type="SFLD" id="SFLDS00029">
    <property type="entry name" value="Radical_SAM"/>
    <property type="match status" value="1"/>
</dbReference>
<dbReference type="GO" id="GO:0043365">
    <property type="term" value="F:[formate-C-acetyltransferase]-activating enzyme activity"/>
    <property type="evidence" value="ECO:0007669"/>
    <property type="project" value="UniProtKB-EC"/>
</dbReference>
<keyword evidence="7 10" id="KW-0560">Oxidoreductase</keyword>
<evidence type="ECO:0000256" key="3">
    <source>
        <dbReference type="ARBA" id="ARBA00021356"/>
    </source>
</evidence>
<name>A0ABT5SG29_9MICO</name>
<dbReference type="NCBIfam" id="TIGR02493">
    <property type="entry name" value="PFLA"/>
    <property type="match status" value="1"/>
</dbReference>
<comment type="cofactor">
    <cofactor evidence="10">
        <name>[4Fe-4S] cluster</name>
        <dbReference type="ChEBI" id="CHEBI:49883"/>
    </cofactor>
    <text evidence="10">Binds 1 [4Fe-4S] cluster. The cluster is coordinated with 3 cysteines and an exchangeable S-adenosyl-L-methionine.</text>
</comment>
<evidence type="ECO:0000313" key="13">
    <source>
        <dbReference type="Proteomes" id="UP001218170"/>
    </source>
</evidence>
<dbReference type="EMBL" id="JAQZCI010000001">
    <property type="protein sequence ID" value="MDD7961764.1"/>
    <property type="molecule type" value="Genomic_DNA"/>
</dbReference>
<keyword evidence="9 10" id="KW-0411">Iron-sulfur</keyword>
<comment type="subcellular location">
    <subcellularLocation>
        <location evidence="10">Cytoplasm</location>
    </subcellularLocation>
</comment>
<evidence type="ECO:0000256" key="5">
    <source>
        <dbReference type="ARBA" id="ARBA00022691"/>
    </source>
</evidence>
<reference evidence="12 13" key="1">
    <citation type="submission" date="2023-02" db="EMBL/GenBank/DDBJ databases">
        <title>Study of novel species of the Microbacterium genus.</title>
        <authorList>
            <person name="Arroyo-Herrera I."/>
            <person name="Roman-Ponce B."/>
            <person name="Vasquez-Murrieta M.S."/>
        </authorList>
    </citation>
    <scope>NUCLEOTIDE SEQUENCE [LARGE SCALE GENOMIC DNA]</scope>
    <source>
        <strain evidence="12 13">NE1TT3</strain>
    </source>
</reference>
<evidence type="ECO:0000256" key="1">
    <source>
        <dbReference type="ARBA" id="ARBA00003141"/>
    </source>
</evidence>
<keyword evidence="13" id="KW-1185">Reference proteome</keyword>
<evidence type="ECO:0000313" key="12">
    <source>
        <dbReference type="EMBL" id="MDD7961764.1"/>
    </source>
</evidence>
<dbReference type="Gene3D" id="3.20.20.70">
    <property type="entry name" value="Aldolase class I"/>
    <property type="match status" value="1"/>
</dbReference>
<dbReference type="InterPro" id="IPR012838">
    <property type="entry name" value="PFL1_activating"/>
</dbReference>
<keyword evidence="12" id="KW-0670">Pyruvate</keyword>
<comment type="function">
    <text evidence="1 10">Activation of pyruvate formate-lyase under anaerobic conditions by generation of an organic free radical, using S-adenosylmethionine and reduced flavodoxin as cosubstrates to produce 5'-deoxy-adenosine.</text>
</comment>
<dbReference type="Proteomes" id="UP001218170">
    <property type="component" value="Unassembled WGS sequence"/>
</dbReference>
<evidence type="ECO:0000256" key="6">
    <source>
        <dbReference type="ARBA" id="ARBA00022723"/>
    </source>
</evidence>
<evidence type="ECO:0000256" key="8">
    <source>
        <dbReference type="ARBA" id="ARBA00023004"/>
    </source>
</evidence>
<keyword evidence="6 10" id="KW-0479">Metal-binding</keyword>
<dbReference type="InterPro" id="IPR007197">
    <property type="entry name" value="rSAM"/>
</dbReference>
<organism evidence="12 13">
    <name type="scientific">Microbacterium thalli</name>
    <dbReference type="NCBI Taxonomy" id="3027921"/>
    <lineage>
        <taxon>Bacteria</taxon>
        <taxon>Bacillati</taxon>
        <taxon>Actinomycetota</taxon>
        <taxon>Actinomycetes</taxon>
        <taxon>Micrococcales</taxon>
        <taxon>Microbacteriaceae</taxon>
        <taxon>Microbacterium</taxon>
    </lineage>
</organism>
<dbReference type="PROSITE" id="PS51918">
    <property type="entry name" value="RADICAL_SAM"/>
    <property type="match status" value="1"/>
</dbReference>